<reference evidence="10 11" key="1">
    <citation type="journal article" date="2016" name="Nat. Commun.">
        <title>Thousands of microbial genomes shed light on interconnected biogeochemical processes in an aquifer system.</title>
        <authorList>
            <person name="Anantharaman K."/>
            <person name="Brown C.T."/>
            <person name="Hug L.A."/>
            <person name="Sharon I."/>
            <person name="Castelle C.J."/>
            <person name="Probst A.J."/>
            <person name="Thomas B.C."/>
            <person name="Singh A."/>
            <person name="Wilkins M.J."/>
            <person name="Karaoz U."/>
            <person name="Brodie E.L."/>
            <person name="Williams K.H."/>
            <person name="Hubbard S.S."/>
            <person name="Banfield J.F."/>
        </authorList>
    </citation>
    <scope>NUCLEOTIDE SEQUENCE [LARGE SCALE GENOMIC DNA]</scope>
</reference>
<keyword evidence="5" id="KW-0808">Transferase</keyword>
<dbReference type="EMBL" id="MFSS01000095">
    <property type="protein sequence ID" value="OGI42253.1"/>
    <property type="molecule type" value="Genomic_DNA"/>
</dbReference>
<evidence type="ECO:0000256" key="7">
    <source>
        <dbReference type="ARBA" id="ARBA00023204"/>
    </source>
</evidence>
<accession>A0A1F6TAV2</accession>
<dbReference type="NCBIfam" id="TIGR00589">
    <property type="entry name" value="ogt"/>
    <property type="match status" value="1"/>
</dbReference>
<evidence type="ECO:0000259" key="9">
    <source>
        <dbReference type="Pfam" id="PF01035"/>
    </source>
</evidence>
<keyword evidence="4" id="KW-0489">Methyltransferase</keyword>
<dbReference type="PANTHER" id="PTHR10815">
    <property type="entry name" value="METHYLATED-DNA--PROTEIN-CYSTEINE METHYLTRANSFERASE"/>
    <property type="match status" value="1"/>
</dbReference>
<dbReference type="SUPFAM" id="SSF53155">
    <property type="entry name" value="Methylated DNA-protein cysteine methyltransferase domain"/>
    <property type="match status" value="1"/>
</dbReference>
<dbReference type="STRING" id="1817758.A2150_06445"/>
<evidence type="ECO:0000256" key="4">
    <source>
        <dbReference type="ARBA" id="ARBA00022603"/>
    </source>
</evidence>
<dbReference type="Proteomes" id="UP000177925">
    <property type="component" value="Unassembled WGS sequence"/>
</dbReference>
<comment type="caution">
    <text evidence="10">The sequence shown here is derived from an EMBL/GenBank/DDBJ whole genome shotgun (WGS) entry which is preliminary data.</text>
</comment>
<evidence type="ECO:0000256" key="1">
    <source>
        <dbReference type="ARBA" id="ARBA00001286"/>
    </source>
</evidence>
<dbReference type="GO" id="GO:0032259">
    <property type="term" value="P:methylation"/>
    <property type="evidence" value="ECO:0007669"/>
    <property type="project" value="UniProtKB-KW"/>
</dbReference>
<comment type="similarity">
    <text evidence="2">Belongs to the MGMT family.</text>
</comment>
<dbReference type="EC" id="2.1.1.63" evidence="3"/>
<evidence type="ECO:0000256" key="3">
    <source>
        <dbReference type="ARBA" id="ARBA00011918"/>
    </source>
</evidence>
<dbReference type="Gene3D" id="3.30.160.70">
    <property type="entry name" value="Methylated DNA-protein cysteine methyltransferase domain"/>
    <property type="match status" value="1"/>
</dbReference>
<evidence type="ECO:0000313" key="11">
    <source>
        <dbReference type="Proteomes" id="UP000177925"/>
    </source>
</evidence>
<organism evidence="10 11">
    <name type="scientific">Candidatus Muproteobacteria bacterium RBG_16_64_11</name>
    <dbReference type="NCBI Taxonomy" id="1817758"/>
    <lineage>
        <taxon>Bacteria</taxon>
        <taxon>Pseudomonadati</taxon>
        <taxon>Pseudomonadota</taxon>
        <taxon>Candidatus Muproteobacteria</taxon>
    </lineage>
</organism>
<dbReference type="GO" id="GO:0006281">
    <property type="term" value="P:DNA repair"/>
    <property type="evidence" value="ECO:0007669"/>
    <property type="project" value="UniProtKB-KW"/>
</dbReference>
<dbReference type="Gene3D" id="1.10.10.10">
    <property type="entry name" value="Winged helix-like DNA-binding domain superfamily/Winged helix DNA-binding domain"/>
    <property type="match status" value="1"/>
</dbReference>
<dbReference type="FunFam" id="1.10.10.10:FF:000214">
    <property type="entry name" value="Methylated-DNA--protein-cysteine methyltransferase"/>
    <property type="match status" value="1"/>
</dbReference>
<proteinExistence type="inferred from homology"/>
<dbReference type="CDD" id="cd06445">
    <property type="entry name" value="ATase"/>
    <property type="match status" value="1"/>
</dbReference>
<dbReference type="InterPro" id="IPR014048">
    <property type="entry name" value="MethylDNA_cys_MeTrfase_DNA-bd"/>
</dbReference>
<dbReference type="GO" id="GO:0003908">
    <property type="term" value="F:methylated-DNA-[protein]-cysteine S-methyltransferase activity"/>
    <property type="evidence" value="ECO:0007669"/>
    <property type="project" value="UniProtKB-EC"/>
</dbReference>
<dbReference type="Pfam" id="PF01035">
    <property type="entry name" value="DNA_binding_1"/>
    <property type="match status" value="1"/>
</dbReference>
<keyword evidence="7" id="KW-0234">DNA repair</keyword>
<gene>
    <name evidence="10" type="ORF">A2150_06445</name>
</gene>
<evidence type="ECO:0000313" key="10">
    <source>
        <dbReference type="EMBL" id="OGI42253.1"/>
    </source>
</evidence>
<evidence type="ECO:0000256" key="8">
    <source>
        <dbReference type="ARBA" id="ARBA00049348"/>
    </source>
</evidence>
<dbReference type="AlphaFoldDB" id="A0A1F6TAV2"/>
<evidence type="ECO:0000256" key="5">
    <source>
        <dbReference type="ARBA" id="ARBA00022679"/>
    </source>
</evidence>
<name>A0A1F6TAV2_9PROT</name>
<dbReference type="PROSITE" id="PS00374">
    <property type="entry name" value="MGMT"/>
    <property type="match status" value="1"/>
</dbReference>
<sequence>MARADYDAVVLSPFGALGIHARDALTSIDFLRRGVRPRPARTPLAREVCAQLRAYFSNPRHVFDLPLAVHGSAYQERVWRALRRIPAGRVLSYGQLAGKLASGARAVGNACRANPVPIVVPCHRVVASSGLGGFMGGKAPTQMAIKQWLLAHERAG</sequence>
<dbReference type="InterPro" id="IPR036217">
    <property type="entry name" value="MethylDNA_cys_MeTrfase_DNAb"/>
</dbReference>
<protein>
    <recommendedName>
        <fullName evidence="3">methylated-DNA--[protein]-cysteine S-methyltransferase</fullName>
        <ecNumber evidence="3">2.1.1.63</ecNumber>
    </recommendedName>
</protein>
<keyword evidence="6" id="KW-0227">DNA damage</keyword>
<feature type="domain" description="Methylated-DNA-[protein]-cysteine S-methyltransferase DNA binding" evidence="9">
    <location>
        <begin position="74"/>
        <end position="154"/>
    </location>
</feature>
<evidence type="ECO:0000256" key="6">
    <source>
        <dbReference type="ARBA" id="ARBA00022763"/>
    </source>
</evidence>
<evidence type="ECO:0000256" key="2">
    <source>
        <dbReference type="ARBA" id="ARBA00008711"/>
    </source>
</evidence>
<dbReference type="InterPro" id="IPR036388">
    <property type="entry name" value="WH-like_DNA-bd_sf"/>
</dbReference>
<dbReference type="InterPro" id="IPR001497">
    <property type="entry name" value="MethylDNA_cys_MeTrfase_AS"/>
</dbReference>
<comment type="catalytic activity">
    <reaction evidence="1">
        <text>a 4-O-methyl-thymidine in DNA + L-cysteinyl-[protein] = a thymidine in DNA + S-methyl-L-cysteinyl-[protein]</text>
        <dbReference type="Rhea" id="RHEA:53428"/>
        <dbReference type="Rhea" id="RHEA-COMP:10131"/>
        <dbReference type="Rhea" id="RHEA-COMP:10132"/>
        <dbReference type="Rhea" id="RHEA-COMP:13555"/>
        <dbReference type="Rhea" id="RHEA-COMP:13556"/>
        <dbReference type="ChEBI" id="CHEBI:29950"/>
        <dbReference type="ChEBI" id="CHEBI:82612"/>
        <dbReference type="ChEBI" id="CHEBI:137386"/>
        <dbReference type="ChEBI" id="CHEBI:137387"/>
        <dbReference type="EC" id="2.1.1.63"/>
    </reaction>
</comment>
<dbReference type="InterPro" id="IPR036631">
    <property type="entry name" value="MGMT_N_sf"/>
</dbReference>
<comment type="catalytic activity">
    <reaction evidence="8">
        <text>a 6-O-methyl-2'-deoxyguanosine in DNA + L-cysteinyl-[protein] = S-methyl-L-cysteinyl-[protein] + a 2'-deoxyguanosine in DNA</text>
        <dbReference type="Rhea" id="RHEA:24000"/>
        <dbReference type="Rhea" id="RHEA-COMP:10131"/>
        <dbReference type="Rhea" id="RHEA-COMP:10132"/>
        <dbReference type="Rhea" id="RHEA-COMP:11367"/>
        <dbReference type="Rhea" id="RHEA-COMP:11368"/>
        <dbReference type="ChEBI" id="CHEBI:29950"/>
        <dbReference type="ChEBI" id="CHEBI:82612"/>
        <dbReference type="ChEBI" id="CHEBI:85445"/>
        <dbReference type="ChEBI" id="CHEBI:85448"/>
        <dbReference type="EC" id="2.1.1.63"/>
    </reaction>
</comment>
<dbReference type="PANTHER" id="PTHR10815:SF13">
    <property type="entry name" value="METHYLATED-DNA--PROTEIN-CYSTEINE METHYLTRANSFERASE"/>
    <property type="match status" value="1"/>
</dbReference>
<dbReference type="SUPFAM" id="SSF46767">
    <property type="entry name" value="Methylated DNA-protein cysteine methyltransferase, C-terminal domain"/>
    <property type="match status" value="1"/>
</dbReference>